<feature type="signal peptide" evidence="2">
    <location>
        <begin position="1"/>
        <end position="24"/>
    </location>
</feature>
<dbReference type="STRING" id="43335.A0A4U5R0I5"/>
<dbReference type="InterPro" id="IPR032675">
    <property type="entry name" value="LRR_dom_sf"/>
</dbReference>
<comment type="caution">
    <text evidence="3">The sequence shown here is derived from an EMBL/GenBank/DDBJ whole genome shotgun (WGS) entry which is preliminary data.</text>
</comment>
<keyword evidence="2" id="KW-0732">Signal</keyword>
<dbReference type="Pfam" id="PF00560">
    <property type="entry name" value="LRR_1"/>
    <property type="match status" value="3"/>
</dbReference>
<dbReference type="PANTHER" id="PTHR48059:SF30">
    <property type="entry name" value="OS06G0587000 PROTEIN"/>
    <property type="match status" value="1"/>
</dbReference>
<name>A0A4U5R0I5_POPAL</name>
<evidence type="ECO:0000256" key="2">
    <source>
        <dbReference type="SAM" id="SignalP"/>
    </source>
</evidence>
<evidence type="ECO:0000256" key="1">
    <source>
        <dbReference type="ARBA" id="ARBA00004196"/>
    </source>
</evidence>
<dbReference type="InterPro" id="IPR001611">
    <property type="entry name" value="Leu-rich_rpt"/>
</dbReference>
<dbReference type="PROSITE" id="PS51257">
    <property type="entry name" value="PROKAR_LIPOPROTEIN"/>
    <property type="match status" value="1"/>
</dbReference>
<feature type="chain" id="PRO_5020236769" description="LRR receptor-like serine/threonine-protein kinase" evidence="2">
    <location>
        <begin position="25"/>
        <end position="166"/>
    </location>
</feature>
<comment type="subcellular location">
    <subcellularLocation>
        <location evidence="1">Cell envelope</location>
    </subcellularLocation>
</comment>
<dbReference type="Gene3D" id="3.80.10.10">
    <property type="entry name" value="Ribonuclease Inhibitor"/>
    <property type="match status" value="1"/>
</dbReference>
<dbReference type="EMBL" id="RCHU01000088">
    <property type="protein sequence ID" value="TKS15477.1"/>
    <property type="molecule type" value="Genomic_DNA"/>
</dbReference>
<sequence>MGSQGKARYLTLILLIVTVILLSCSNLTVIARTSTPCTYDPKDGKCKYGEPAAAPIWSGVTCGGRDERVIELDLHSSQLVGSLSPSIGNLSFLRLLSLENNSFTNTIPQQVGRLVRLQTLILGNNSSSGEIPANISYCSNLLKFNLEGNNLTGNLPAGLGSLSKLQ</sequence>
<accession>A0A4U5R0I5</accession>
<dbReference type="InterPro" id="IPR051848">
    <property type="entry name" value="PGIP"/>
</dbReference>
<dbReference type="PANTHER" id="PTHR48059">
    <property type="entry name" value="POLYGALACTURONASE INHIBITOR 1"/>
    <property type="match status" value="1"/>
</dbReference>
<dbReference type="AlphaFoldDB" id="A0A4U5R0I5"/>
<protein>
    <recommendedName>
        <fullName evidence="4">LRR receptor-like serine/threonine-protein kinase</fullName>
    </recommendedName>
</protein>
<proteinExistence type="predicted"/>
<dbReference type="SUPFAM" id="SSF52058">
    <property type="entry name" value="L domain-like"/>
    <property type="match status" value="1"/>
</dbReference>
<evidence type="ECO:0008006" key="4">
    <source>
        <dbReference type="Google" id="ProtNLM"/>
    </source>
</evidence>
<gene>
    <name evidence="3" type="ORF">D5086_0000031720</name>
</gene>
<evidence type="ECO:0000313" key="3">
    <source>
        <dbReference type="EMBL" id="TKS15477.1"/>
    </source>
</evidence>
<reference evidence="3" key="1">
    <citation type="submission" date="2018-10" db="EMBL/GenBank/DDBJ databases">
        <title>Population genomic analysis revealed the cold adaptation of white poplar.</title>
        <authorList>
            <person name="Liu Y.-J."/>
        </authorList>
    </citation>
    <scope>NUCLEOTIDE SEQUENCE [LARGE SCALE GENOMIC DNA]</scope>
    <source>
        <strain evidence="3">PAL-ZL1</strain>
    </source>
</reference>
<organism evidence="3">
    <name type="scientific">Populus alba</name>
    <name type="common">White poplar</name>
    <dbReference type="NCBI Taxonomy" id="43335"/>
    <lineage>
        <taxon>Eukaryota</taxon>
        <taxon>Viridiplantae</taxon>
        <taxon>Streptophyta</taxon>
        <taxon>Embryophyta</taxon>
        <taxon>Tracheophyta</taxon>
        <taxon>Spermatophyta</taxon>
        <taxon>Magnoliopsida</taxon>
        <taxon>eudicotyledons</taxon>
        <taxon>Gunneridae</taxon>
        <taxon>Pentapetalae</taxon>
        <taxon>rosids</taxon>
        <taxon>fabids</taxon>
        <taxon>Malpighiales</taxon>
        <taxon>Salicaceae</taxon>
        <taxon>Saliceae</taxon>
        <taxon>Populus</taxon>
    </lineage>
</organism>